<dbReference type="PANTHER" id="PTHR13248">
    <property type="entry name" value="TRANSCRIPTION ELONGATION FACTOR B POLYPEPTIDE 2"/>
    <property type="match status" value="1"/>
</dbReference>
<dbReference type="PANTHER" id="PTHR13248:SF4">
    <property type="entry name" value="ELONGIN B"/>
    <property type="match status" value="1"/>
</dbReference>
<dbReference type="Ensembl" id="ENSCCAT00000022468.1">
    <property type="protein sequence ID" value="ENSCCAP00000005168.1"/>
    <property type="gene ID" value="ENSCCAG00000020290.1"/>
</dbReference>
<dbReference type="SUPFAM" id="SSF54236">
    <property type="entry name" value="Ubiquitin-like"/>
    <property type="match status" value="1"/>
</dbReference>
<feature type="region of interest" description="Disordered" evidence="1">
    <location>
        <begin position="72"/>
        <end position="98"/>
    </location>
</feature>
<keyword evidence="3" id="KW-1185">Reference proteome</keyword>
<proteinExistence type="predicted"/>
<reference evidence="2" key="1">
    <citation type="submission" date="2025-08" db="UniProtKB">
        <authorList>
            <consortium name="Ensembl"/>
        </authorList>
    </citation>
    <scope>IDENTIFICATION</scope>
</reference>
<accession>A0A2K5PNF0</accession>
<sequence>MSRGWVRPGRRLAAGNRVERGRTGVSRAEAADALDVFLMIRCHLTTIFAVAKESSTVFELKRIVKGILKRPPDEQQLQMTPLRPCASSRSPARPSCPM</sequence>
<dbReference type="Proteomes" id="UP000233040">
    <property type="component" value="Unassembled WGS sequence"/>
</dbReference>
<organism evidence="2 3">
    <name type="scientific">Cebus imitator</name>
    <name type="common">Panamanian white-faced capuchin</name>
    <name type="synonym">Cebus capucinus imitator</name>
    <dbReference type="NCBI Taxonomy" id="2715852"/>
    <lineage>
        <taxon>Eukaryota</taxon>
        <taxon>Metazoa</taxon>
        <taxon>Chordata</taxon>
        <taxon>Craniata</taxon>
        <taxon>Vertebrata</taxon>
        <taxon>Euteleostomi</taxon>
        <taxon>Mammalia</taxon>
        <taxon>Eutheria</taxon>
        <taxon>Euarchontoglires</taxon>
        <taxon>Primates</taxon>
        <taxon>Haplorrhini</taxon>
        <taxon>Platyrrhini</taxon>
        <taxon>Cebidae</taxon>
        <taxon>Cebinae</taxon>
        <taxon>Cebus</taxon>
    </lineage>
</organism>
<evidence type="ECO:0000313" key="3">
    <source>
        <dbReference type="Proteomes" id="UP000233040"/>
    </source>
</evidence>
<evidence type="ECO:0000313" key="2">
    <source>
        <dbReference type="Ensembl" id="ENSCCAP00000005168.1"/>
    </source>
</evidence>
<dbReference type="GO" id="GO:0070449">
    <property type="term" value="C:elongin complex"/>
    <property type="evidence" value="ECO:0007669"/>
    <property type="project" value="InterPro"/>
</dbReference>
<evidence type="ECO:0008006" key="4">
    <source>
        <dbReference type="Google" id="ProtNLM"/>
    </source>
</evidence>
<feature type="compositionally biased region" description="Low complexity" evidence="1">
    <location>
        <begin position="83"/>
        <end position="98"/>
    </location>
</feature>
<dbReference type="GeneTree" id="ENSGT00390000018316"/>
<dbReference type="InterPro" id="IPR039049">
    <property type="entry name" value="ELOB"/>
</dbReference>
<dbReference type="InterPro" id="IPR029071">
    <property type="entry name" value="Ubiquitin-like_domsf"/>
</dbReference>
<dbReference type="GO" id="GO:0006368">
    <property type="term" value="P:transcription elongation by RNA polymerase II"/>
    <property type="evidence" value="ECO:0007669"/>
    <property type="project" value="InterPro"/>
</dbReference>
<evidence type="ECO:0000256" key="1">
    <source>
        <dbReference type="SAM" id="MobiDB-lite"/>
    </source>
</evidence>
<reference evidence="2" key="2">
    <citation type="submission" date="2025-09" db="UniProtKB">
        <authorList>
            <consortium name="Ensembl"/>
        </authorList>
    </citation>
    <scope>IDENTIFICATION</scope>
</reference>
<dbReference type="AlphaFoldDB" id="A0A2K5PNF0"/>
<protein>
    <recommendedName>
        <fullName evidence="4">Ubiquitin-like domain-containing protein</fullName>
    </recommendedName>
</protein>
<dbReference type="Gene3D" id="3.10.20.90">
    <property type="entry name" value="Phosphatidylinositol 3-kinase Catalytic Subunit, Chain A, domain 1"/>
    <property type="match status" value="1"/>
</dbReference>
<dbReference type="GO" id="GO:0030891">
    <property type="term" value="C:VCB complex"/>
    <property type="evidence" value="ECO:0007669"/>
    <property type="project" value="InterPro"/>
</dbReference>
<dbReference type="STRING" id="9516.ENSCCAP00000005168"/>
<name>A0A2K5PNF0_CEBIM</name>